<evidence type="ECO:0000256" key="1">
    <source>
        <dbReference type="SAM" id="Coils"/>
    </source>
</evidence>
<sequence length="660" mass="74843">MKILGLDIVKGSPLSRTVPPRYSVVIIDDEGKVMYESPEASLSTIIKLSWEYSIDRIGLDNIYELAPTSQDIARILSLFPSHTEVYQVTLNDNVFTSLLNQVSKLGISISYKPTSLQTAYLCALIALQGLGTPIKGVERKTKIIISRAKSIGPGGSSSNRFARGMRTAILATVKEIKSLLEREKLDYDLVIRKGSGGLDSAVFTVYTDSETVRKVIRPYKGRDIRIIVRPIYSSITTISNDDIKRRPLIIGIDPGIETGLALIDLSLNIVLLESSKNLDRIEIINKIYNHGLPVLVAVDTNPPPESAKKISSILGVPLYTPSESLTIDVKDKLIEWIKRKKRIELNISTSHEKDALAAAIKAYKSYERKLLELEKKLLELEIDVDLDELKAMILKGKNINEVIEYSIEKHLEGLLESNSSPKDYSRQTIESDERIKNLEARLLELTRENESLKLKLRELENKLRELEFEKKFQISASLDLEAHRDRILTMLKEQVKQLRNTIIILKNENEKLVNEKMNLISIMSKIISGRYIGIPKIKNLALSNLHSLKELVSRTKILAVSEDTISLEVIDILKQYKILILFEKCSENVKQLLLKNDIPVECNIKINHIFDDFILVNSDDLEQSLFDAVSTLYSSRGEKRLDLNDIIRIVSEYRNYLYSN</sequence>
<dbReference type="Pfam" id="PF04312">
    <property type="entry name" value="DUF460"/>
    <property type="match status" value="1"/>
</dbReference>
<feature type="coiled-coil region" evidence="1">
    <location>
        <begin position="356"/>
        <end position="390"/>
    </location>
</feature>
<evidence type="ECO:0000313" key="3">
    <source>
        <dbReference type="EMBL" id="HGT98864.1"/>
    </source>
</evidence>
<accession>A0A7J3MZB0</accession>
<proteinExistence type="predicted"/>
<feature type="coiled-coil region" evidence="1">
    <location>
        <begin position="428"/>
        <end position="515"/>
    </location>
</feature>
<organism evidence="3">
    <name type="scientific">Ignisphaera aggregans</name>
    <dbReference type="NCBI Taxonomy" id="334771"/>
    <lineage>
        <taxon>Archaea</taxon>
        <taxon>Thermoproteota</taxon>
        <taxon>Thermoprotei</taxon>
        <taxon>Desulfurococcales</taxon>
        <taxon>Desulfurococcaceae</taxon>
        <taxon>Ignisphaera</taxon>
    </lineage>
</organism>
<keyword evidence="1" id="KW-0175">Coiled coil</keyword>
<name>A0A7J3MZB0_9CREN</name>
<comment type="caution">
    <text evidence="3">The sequence shown here is derived from an EMBL/GenBank/DDBJ whole genome shotgun (WGS) entry which is preliminary data.</text>
</comment>
<gene>
    <name evidence="2" type="ORF">ENT99_02035</name>
    <name evidence="3" type="ORF">ENU64_05485</name>
</gene>
<reference evidence="3" key="1">
    <citation type="journal article" date="2020" name="mSystems">
        <title>Genome- and Community-Level Interaction Insights into Carbon Utilization and Element Cycling Functions of Hydrothermarchaeota in Hydrothermal Sediment.</title>
        <authorList>
            <person name="Zhou Z."/>
            <person name="Liu Y."/>
            <person name="Xu W."/>
            <person name="Pan J."/>
            <person name="Luo Z.H."/>
            <person name="Li M."/>
        </authorList>
    </citation>
    <scope>NUCLEOTIDE SEQUENCE [LARGE SCALE GENOMIC DNA]</scope>
    <source>
        <strain evidence="2">SpSt-629</strain>
        <strain evidence="3">SpSt-688</strain>
    </source>
</reference>
<dbReference type="PANTHER" id="PTHR40707">
    <property type="entry name" value="POSSIBLE NUCLEASE OF RNASE H FOLD, RUVC/YQGF FAMILY"/>
    <property type="match status" value="1"/>
</dbReference>
<dbReference type="PANTHER" id="PTHR40707:SF1">
    <property type="entry name" value="DUF460 DOMAIN-CONTAINING PROTEIN"/>
    <property type="match status" value="1"/>
</dbReference>
<dbReference type="InterPro" id="IPR007408">
    <property type="entry name" value="DUF460"/>
</dbReference>
<evidence type="ECO:0000313" key="2">
    <source>
        <dbReference type="EMBL" id="HFQ78469.1"/>
    </source>
</evidence>
<dbReference type="EMBL" id="DTDH01000159">
    <property type="protein sequence ID" value="HGT98864.1"/>
    <property type="molecule type" value="Genomic_DNA"/>
</dbReference>
<dbReference type="EMBL" id="DTAU01000044">
    <property type="protein sequence ID" value="HFQ78469.1"/>
    <property type="molecule type" value="Genomic_DNA"/>
</dbReference>
<dbReference type="AlphaFoldDB" id="A0A7J3MZB0"/>
<protein>
    <submittedName>
        <fullName evidence="3">DUF460 domain-containing protein</fullName>
    </submittedName>
</protein>